<name>A0A5C7XQR5_9MYCO</name>
<gene>
    <name evidence="1" type="ORF">E6Q54_20080</name>
</gene>
<proteinExistence type="predicted"/>
<dbReference type="EMBL" id="SSGD01000143">
    <property type="protein sequence ID" value="TXI51711.1"/>
    <property type="molecule type" value="Genomic_DNA"/>
</dbReference>
<comment type="caution">
    <text evidence="1">The sequence shown here is derived from an EMBL/GenBank/DDBJ whole genome shotgun (WGS) entry which is preliminary data.</text>
</comment>
<accession>A0A5C7XQR5</accession>
<protein>
    <submittedName>
        <fullName evidence="1">Uncharacterized protein</fullName>
    </submittedName>
</protein>
<organism evidence="1 2">
    <name type="scientific">Mycolicibacter arupensis</name>
    <dbReference type="NCBI Taxonomy" id="342002"/>
    <lineage>
        <taxon>Bacteria</taxon>
        <taxon>Bacillati</taxon>
        <taxon>Actinomycetota</taxon>
        <taxon>Actinomycetes</taxon>
        <taxon>Mycobacteriales</taxon>
        <taxon>Mycobacteriaceae</taxon>
        <taxon>Mycolicibacter</taxon>
    </lineage>
</organism>
<evidence type="ECO:0000313" key="1">
    <source>
        <dbReference type="EMBL" id="TXI51711.1"/>
    </source>
</evidence>
<dbReference type="AlphaFoldDB" id="A0A5C7XQR5"/>
<sequence>MTTSYDQGLANDRYIAQYGNAHYNATPQPETRPGSQYRRPQPITLERPGAGALTHPANATTSQRAWASAQHAADAFDAYIKSLTPLAGDPRYSEHTIRETIAQFANTAAAQDVERTLQAVQKMTEDTKAAVDRTREKFLRPGDTAAELRNTRYWNRTQSVLDREGAAAIHSIINDAKPEEIGVLLQELPPYLRSRGKDLPIDLDDLVGRHVPEYGVARERAARAEKARIHAETNAKRLRDRYTAGYPSSPGAVGGNLPSVPMAYYDPQSDPELI</sequence>
<dbReference type="Proteomes" id="UP000321797">
    <property type="component" value="Unassembled WGS sequence"/>
</dbReference>
<reference evidence="1 2" key="1">
    <citation type="submission" date="2018-09" db="EMBL/GenBank/DDBJ databases">
        <title>Metagenome Assembled Genomes from an Advanced Water Purification Facility.</title>
        <authorList>
            <person name="Stamps B.W."/>
            <person name="Spear J.R."/>
        </authorList>
    </citation>
    <scope>NUCLEOTIDE SEQUENCE [LARGE SCALE GENOMIC DNA]</scope>
    <source>
        <strain evidence="1">Bin_29_2</strain>
    </source>
</reference>
<evidence type="ECO:0000313" key="2">
    <source>
        <dbReference type="Proteomes" id="UP000321797"/>
    </source>
</evidence>
<dbReference type="RefSeq" id="WP_276762888.1">
    <property type="nucleotide sequence ID" value="NZ_SSGD01000143.1"/>
</dbReference>